<evidence type="ECO:0000256" key="2">
    <source>
        <dbReference type="ARBA" id="ARBA00022692"/>
    </source>
</evidence>
<feature type="transmembrane region" description="Helical" evidence="5">
    <location>
        <begin position="131"/>
        <end position="148"/>
    </location>
</feature>
<dbReference type="InterPro" id="IPR040153">
    <property type="entry name" value="Rcf2"/>
</dbReference>
<reference evidence="8" key="1">
    <citation type="journal article" date="2018" name="Nat. Microbiol.">
        <title>Leveraging single-cell genomics to expand the fungal tree of life.</title>
        <authorList>
            <person name="Ahrendt S.R."/>
            <person name="Quandt C.A."/>
            <person name="Ciobanu D."/>
            <person name="Clum A."/>
            <person name="Salamov A."/>
            <person name="Andreopoulos B."/>
            <person name="Cheng J.F."/>
            <person name="Woyke T."/>
            <person name="Pelin A."/>
            <person name="Henrissat B."/>
            <person name="Reynolds N.K."/>
            <person name="Benny G.L."/>
            <person name="Smith M.E."/>
            <person name="James T.Y."/>
            <person name="Grigoriev I.V."/>
        </authorList>
    </citation>
    <scope>NUCLEOTIDE SEQUENCE [LARGE SCALE GENOMIC DNA]</scope>
</reference>
<protein>
    <recommendedName>
        <fullName evidence="6">HIG1 domain-containing protein</fullName>
    </recommendedName>
</protein>
<dbReference type="PANTHER" id="PTHR28018">
    <property type="entry name" value="RESPIRATORY SUPERCOMPLEX FACTOR 2, MITOCHONDRIAL"/>
    <property type="match status" value="1"/>
</dbReference>
<evidence type="ECO:0000256" key="1">
    <source>
        <dbReference type="ARBA" id="ARBA00004173"/>
    </source>
</evidence>
<organism evidence="7 8">
    <name type="scientific">Blyttiomyces helicus</name>
    <dbReference type="NCBI Taxonomy" id="388810"/>
    <lineage>
        <taxon>Eukaryota</taxon>
        <taxon>Fungi</taxon>
        <taxon>Fungi incertae sedis</taxon>
        <taxon>Chytridiomycota</taxon>
        <taxon>Chytridiomycota incertae sedis</taxon>
        <taxon>Chytridiomycetes</taxon>
        <taxon>Chytridiomycetes incertae sedis</taxon>
        <taxon>Blyttiomyces</taxon>
    </lineage>
</organism>
<evidence type="ECO:0000256" key="5">
    <source>
        <dbReference type="SAM" id="Phobius"/>
    </source>
</evidence>
<keyword evidence="2 5" id="KW-0812">Transmembrane</keyword>
<keyword evidence="8" id="KW-1185">Reference proteome</keyword>
<feature type="transmembrane region" description="Helical" evidence="5">
    <location>
        <begin position="36"/>
        <end position="55"/>
    </location>
</feature>
<accession>A0A4P9WLP7</accession>
<dbReference type="InterPro" id="IPR007667">
    <property type="entry name" value="Hypoxia_induced_domain"/>
</dbReference>
<gene>
    <name evidence="7" type="ORF">BDK51DRAFT_35419</name>
</gene>
<dbReference type="OrthoDB" id="1915122at2759"/>
<keyword evidence="4 5" id="KW-0472">Membrane</keyword>
<evidence type="ECO:0000259" key="6">
    <source>
        <dbReference type="PROSITE" id="PS51503"/>
    </source>
</evidence>
<dbReference type="AlphaFoldDB" id="A0A4P9WLP7"/>
<keyword evidence="3 5" id="KW-1133">Transmembrane helix</keyword>
<evidence type="ECO:0000256" key="3">
    <source>
        <dbReference type="ARBA" id="ARBA00022989"/>
    </source>
</evidence>
<proteinExistence type="predicted"/>
<dbReference type="GO" id="GO:0033617">
    <property type="term" value="P:mitochondrial respiratory chain complex IV assembly"/>
    <property type="evidence" value="ECO:0007669"/>
    <property type="project" value="TreeGrafter"/>
</dbReference>
<sequence>MSDPIMPSPAQLDPYHVTKEEKEARNSYVLREGVKATLIAVPFIAAGHFAATKYVSLYRGLTPQFKLFITMMVPTGVFFTATDGAAIRADRAIAARFSVTRAEVAPIKVQAPFSWSLASIRDVIIDHKYPIIGYGWTAAVAATLLYNYRRGDISRSQKIINARMVAQSFALIGMGSIAAAQALSDEEDHEIEDPHFQSIIKAKAQ</sequence>
<evidence type="ECO:0000313" key="7">
    <source>
        <dbReference type="EMBL" id="RKO93804.1"/>
    </source>
</evidence>
<comment type="subcellular location">
    <subcellularLocation>
        <location evidence="1">Mitochondrion</location>
    </subcellularLocation>
</comment>
<dbReference type="GO" id="GO:0005739">
    <property type="term" value="C:mitochondrion"/>
    <property type="evidence" value="ECO:0007669"/>
    <property type="project" value="UniProtKB-SubCell"/>
</dbReference>
<dbReference type="PROSITE" id="PS51503">
    <property type="entry name" value="HIG1"/>
    <property type="match status" value="1"/>
</dbReference>
<evidence type="ECO:0000313" key="8">
    <source>
        <dbReference type="Proteomes" id="UP000269721"/>
    </source>
</evidence>
<feature type="transmembrane region" description="Helical" evidence="5">
    <location>
        <begin position="67"/>
        <end position="87"/>
    </location>
</feature>
<dbReference type="Proteomes" id="UP000269721">
    <property type="component" value="Unassembled WGS sequence"/>
</dbReference>
<feature type="domain" description="HIG1" evidence="6">
    <location>
        <begin position="100"/>
        <end position="192"/>
    </location>
</feature>
<name>A0A4P9WLP7_9FUNG</name>
<dbReference type="EMBL" id="KZ994111">
    <property type="protein sequence ID" value="RKO93804.1"/>
    <property type="molecule type" value="Genomic_DNA"/>
</dbReference>
<evidence type="ECO:0000256" key="4">
    <source>
        <dbReference type="ARBA" id="ARBA00023136"/>
    </source>
</evidence>
<dbReference type="PANTHER" id="PTHR28018:SF3">
    <property type="entry name" value="RESPIRATORY SUPERCOMPLEX FACTOR 2, MITOCHONDRIAL"/>
    <property type="match status" value="1"/>
</dbReference>
<dbReference type="Gene3D" id="6.10.140.1320">
    <property type="match status" value="1"/>
</dbReference>
<dbReference type="Pfam" id="PF04588">
    <property type="entry name" value="HIG_1_N"/>
    <property type="match status" value="1"/>
</dbReference>